<comment type="similarity">
    <text evidence="2">Belongs to the GSP F family.</text>
</comment>
<dbReference type="Proteomes" id="UP000034036">
    <property type="component" value="Unassembled WGS sequence"/>
</dbReference>
<dbReference type="PRINTS" id="PR00812">
    <property type="entry name" value="BCTERIALGSPF"/>
</dbReference>
<feature type="domain" description="Type II secretion system protein GspF" evidence="9">
    <location>
        <begin position="262"/>
        <end position="384"/>
    </location>
</feature>
<accession>A0A0G0ZFL2</accession>
<dbReference type="InterPro" id="IPR042094">
    <property type="entry name" value="T2SS_GspF_sf"/>
</dbReference>
<comment type="subcellular location">
    <subcellularLocation>
        <location evidence="1">Cell inner membrane</location>
        <topology evidence="1">Multi-pass membrane protein</topology>
    </subcellularLocation>
</comment>
<protein>
    <submittedName>
        <fullName evidence="10">Competence protein PilC</fullName>
    </submittedName>
</protein>
<feature type="domain" description="Type II secretion system protein GspF" evidence="9">
    <location>
        <begin position="69"/>
        <end position="191"/>
    </location>
</feature>
<name>A0A0G0ZFL2_9BACT</name>
<evidence type="ECO:0000256" key="5">
    <source>
        <dbReference type="ARBA" id="ARBA00022692"/>
    </source>
</evidence>
<comment type="caution">
    <text evidence="10">The sequence shown here is derived from an EMBL/GenBank/DDBJ whole genome shotgun (WGS) entry which is preliminary data.</text>
</comment>
<feature type="transmembrane region" description="Helical" evidence="8">
    <location>
        <begin position="168"/>
        <end position="190"/>
    </location>
</feature>
<evidence type="ECO:0000256" key="1">
    <source>
        <dbReference type="ARBA" id="ARBA00004429"/>
    </source>
</evidence>
<evidence type="ECO:0000259" key="9">
    <source>
        <dbReference type="Pfam" id="PF00482"/>
    </source>
</evidence>
<dbReference type="AlphaFoldDB" id="A0A0G0ZFL2"/>
<keyword evidence="5 8" id="KW-0812">Transmembrane</keyword>
<dbReference type="GO" id="GO:0005886">
    <property type="term" value="C:plasma membrane"/>
    <property type="evidence" value="ECO:0007669"/>
    <property type="project" value="UniProtKB-SubCell"/>
</dbReference>
<dbReference type="Gene3D" id="1.20.81.30">
    <property type="entry name" value="Type II secretion system (T2SS), domain F"/>
    <property type="match status" value="2"/>
</dbReference>
<organism evidence="10 11">
    <name type="scientific">Candidatus Giovannonibacteria bacterium GW2011_GWF2_42_19</name>
    <dbReference type="NCBI Taxonomy" id="1618659"/>
    <lineage>
        <taxon>Bacteria</taxon>
        <taxon>Candidatus Giovannoniibacteriota</taxon>
    </lineage>
</organism>
<reference evidence="10 11" key="1">
    <citation type="journal article" date="2015" name="Nature">
        <title>rRNA introns, odd ribosomes, and small enigmatic genomes across a large radiation of phyla.</title>
        <authorList>
            <person name="Brown C.T."/>
            <person name="Hug L.A."/>
            <person name="Thomas B.C."/>
            <person name="Sharon I."/>
            <person name="Castelle C.J."/>
            <person name="Singh A."/>
            <person name="Wilkins M.J."/>
            <person name="Williams K.H."/>
            <person name="Banfield J.F."/>
        </authorList>
    </citation>
    <scope>NUCLEOTIDE SEQUENCE [LARGE SCALE GENOMIC DNA]</scope>
</reference>
<sequence length="392" mass="43216">MLYKYEAKTKEGESRSGTIEAGNLDLAVSSLQRASLVITSLEPVEKSDWFHKTLTFGSGVKNSDTMLLSRQLATLFSAKVPLVQALKVLGAESQNFALRRHLSDVLSDVQGGLPLSAAFARHPQIFSNFYVHMVRSGEESGKLEQIFNYLADYLERNYELQVKARNALIYPAFVIFVFIGVMTLMLTTIIPKMAEILKDSGQELPIYTKINYGVYLILLITAGAIGAWRYSHTPAGKLAVSRVMINIPIVGTLYRKIYIARFADNLNTLLTGGVAVLRALEITSEVIGNEVYAYIVREAMEQVRSGARISDALSRFDDFPPLVSQMIKIGEETGKLDFILNTLAVFYRREVNGAVDNLISLIEPIMIIVLGLGVGILVAAVLLPIYNIAGSV</sequence>
<dbReference type="GO" id="GO:0015628">
    <property type="term" value="P:protein secretion by the type II secretion system"/>
    <property type="evidence" value="ECO:0007669"/>
    <property type="project" value="TreeGrafter"/>
</dbReference>
<evidence type="ECO:0000256" key="7">
    <source>
        <dbReference type="ARBA" id="ARBA00023136"/>
    </source>
</evidence>
<keyword evidence="3" id="KW-1003">Cell membrane</keyword>
<dbReference type="InterPro" id="IPR003004">
    <property type="entry name" value="GspF/PilC"/>
</dbReference>
<evidence type="ECO:0000256" key="8">
    <source>
        <dbReference type="SAM" id="Phobius"/>
    </source>
</evidence>
<evidence type="ECO:0000256" key="3">
    <source>
        <dbReference type="ARBA" id="ARBA00022475"/>
    </source>
</evidence>
<dbReference type="EMBL" id="LCDF01000015">
    <property type="protein sequence ID" value="KKS47507.1"/>
    <property type="molecule type" value="Genomic_DNA"/>
</dbReference>
<evidence type="ECO:0000256" key="2">
    <source>
        <dbReference type="ARBA" id="ARBA00005745"/>
    </source>
</evidence>
<dbReference type="FunFam" id="1.20.81.30:FF:000001">
    <property type="entry name" value="Type II secretion system protein F"/>
    <property type="match status" value="2"/>
</dbReference>
<evidence type="ECO:0000256" key="4">
    <source>
        <dbReference type="ARBA" id="ARBA00022519"/>
    </source>
</evidence>
<keyword evidence="4" id="KW-0997">Cell inner membrane</keyword>
<dbReference type="InterPro" id="IPR018076">
    <property type="entry name" value="T2SS_GspF_dom"/>
</dbReference>
<dbReference type="PANTHER" id="PTHR30012">
    <property type="entry name" value="GENERAL SECRETION PATHWAY PROTEIN"/>
    <property type="match status" value="1"/>
</dbReference>
<dbReference type="STRING" id="1618659.UV11_C0015G0014"/>
<dbReference type="Pfam" id="PF00482">
    <property type="entry name" value="T2SSF"/>
    <property type="match status" value="2"/>
</dbReference>
<evidence type="ECO:0000256" key="6">
    <source>
        <dbReference type="ARBA" id="ARBA00022989"/>
    </source>
</evidence>
<gene>
    <name evidence="10" type="ORF">UV11_C0015G0014</name>
</gene>
<dbReference type="PANTHER" id="PTHR30012:SF0">
    <property type="entry name" value="TYPE II SECRETION SYSTEM PROTEIN F-RELATED"/>
    <property type="match status" value="1"/>
</dbReference>
<dbReference type="PATRIC" id="fig|1618659.3.peg.593"/>
<keyword evidence="6 8" id="KW-1133">Transmembrane helix</keyword>
<keyword evidence="7 8" id="KW-0472">Membrane</keyword>
<proteinExistence type="inferred from homology"/>
<feature type="transmembrane region" description="Helical" evidence="8">
    <location>
        <begin position="365"/>
        <end position="386"/>
    </location>
</feature>
<evidence type="ECO:0000313" key="10">
    <source>
        <dbReference type="EMBL" id="KKS47507.1"/>
    </source>
</evidence>
<evidence type="ECO:0000313" key="11">
    <source>
        <dbReference type="Proteomes" id="UP000034036"/>
    </source>
</evidence>
<feature type="transmembrane region" description="Helical" evidence="8">
    <location>
        <begin position="210"/>
        <end position="228"/>
    </location>
</feature>